<dbReference type="EMBL" id="JAFBEB010000013">
    <property type="protein sequence ID" value="MBM7591571.1"/>
    <property type="molecule type" value="Genomic_DNA"/>
</dbReference>
<dbReference type="NCBIfam" id="TIGR02727">
    <property type="entry name" value="MTHFS_bact"/>
    <property type="match status" value="1"/>
</dbReference>
<dbReference type="InterPro" id="IPR002698">
    <property type="entry name" value="FTHF_cligase"/>
</dbReference>
<gene>
    <name evidence="6" type="ORF">JOD01_003222</name>
</gene>
<keyword evidence="7" id="KW-1185">Reference proteome</keyword>
<dbReference type="Gene3D" id="3.40.50.10420">
    <property type="entry name" value="NagB/RpiA/CoA transferase-like"/>
    <property type="match status" value="1"/>
</dbReference>
<dbReference type="PANTHER" id="PTHR23407">
    <property type="entry name" value="ATPASE INHIBITOR/5-FORMYLTETRAHYDROFOLATE CYCLO-LIGASE"/>
    <property type="match status" value="1"/>
</dbReference>
<protein>
    <recommendedName>
        <fullName evidence="5">5-formyltetrahydrofolate cyclo-ligase</fullName>
        <ecNumber evidence="5">6.3.3.2</ecNumber>
    </recommendedName>
</protein>
<dbReference type="PIRSF" id="PIRSF006806">
    <property type="entry name" value="FTHF_cligase"/>
    <property type="match status" value="1"/>
</dbReference>
<evidence type="ECO:0000256" key="2">
    <source>
        <dbReference type="ARBA" id="ARBA00022741"/>
    </source>
</evidence>
<dbReference type="RefSeq" id="WP_204519273.1">
    <property type="nucleotide sequence ID" value="NZ_BAABIN010000037.1"/>
</dbReference>
<keyword evidence="3 4" id="KW-0067">ATP-binding</keyword>
<dbReference type="GO" id="GO:0005524">
    <property type="term" value="F:ATP binding"/>
    <property type="evidence" value="ECO:0007669"/>
    <property type="project" value="UniProtKB-KW"/>
</dbReference>
<dbReference type="Proteomes" id="UP000717624">
    <property type="component" value="Unassembled WGS sequence"/>
</dbReference>
<evidence type="ECO:0000313" key="6">
    <source>
        <dbReference type="EMBL" id="MBM7591571.1"/>
    </source>
</evidence>
<dbReference type="GO" id="GO:0035999">
    <property type="term" value="P:tetrahydrofolate interconversion"/>
    <property type="evidence" value="ECO:0007669"/>
    <property type="project" value="TreeGrafter"/>
</dbReference>
<evidence type="ECO:0000256" key="3">
    <source>
        <dbReference type="ARBA" id="ARBA00022840"/>
    </source>
</evidence>
<dbReference type="EC" id="6.3.3.2" evidence="5"/>
<reference evidence="6" key="1">
    <citation type="submission" date="2021-01" db="EMBL/GenBank/DDBJ databases">
        <title>Genomic Encyclopedia of Type Strains, Phase IV (KMG-IV): sequencing the most valuable type-strain genomes for metagenomic binning, comparative biology and taxonomic classification.</title>
        <authorList>
            <person name="Goeker M."/>
        </authorList>
    </citation>
    <scope>NUCLEOTIDE SEQUENCE</scope>
    <source>
        <strain evidence="6">DSM 25523</strain>
    </source>
</reference>
<name>A0A939BW93_9BACL</name>
<sequence length="196" mass="21650">MDRVEAKAELRKQKLAELSSLLPDERACASSLAAERLLALKPLAACRTIMLFYPFRQEIDTLPFIERAMQRGQTVWLPVTDPTAKKMVPYVYQGASALRRGAYGIYEPDPVLCPAANLVELEAVVLPGVAFDQAGARLGYGGGYYDRFIAGLQRKPLLIGYGYSLQVVKRVPREVHDVALDYVVTDSRTWGPFAGG</sequence>
<feature type="binding site" evidence="4">
    <location>
        <begin position="137"/>
        <end position="145"/>
    </location>
    <ligand>
        <name>ATP</name>
        <dbReference type="ChEBI" id="CHEBI:30616"/>
    </ligand>
</feature>
<dbReference type="GO" id="GO:0009396">
    <property type="term" value="P:folic acid-containing compound biosynthetic process"/>
    <property type="evidence" value="ECO:0007669"/>
    <property type="project" value="TreeGrafter"/>
</dbReference>
<evidence type="ECO:0000256" key="1">
    <source>
        <dbReference type="ARBA" id="ARBA00010638"/>
    </source>
</evidence>
<feature type="binding site" evidence="4">
    <location>
        <position position="58"/>
    </location>
    <ligand>
        <name>substrate</name>
    </ligand>
</feature>
<evidence type="ECO:0000313" key="7">
    <source>
        <dbReference type="Proteomes" id="UP000717624"/>
    </source>
</evidence>
<keyword evidence="6" id="KW-0436">Ligase</keyword>
<accession>A0A939BW93</accession>
<comment type="catalytic activity">
    <reaction evidence="5">
        <text>(6S)-5-formyl-5,6,7,8-tetrahydrofolate + ATP = (6R)-5,10-methenyltetrahydrofolate + ADP + phosphate</text>
        <dbReference type="Rhea" id="RHEA:10488"/>
        <dbReference type="ChEBI" id="CHEBI:30616"/>
        <dbReference type="ChEBI" id="CHEBI:43474"/>
        <dbReference type="ChEBI" id="CHEBI:57455"/>
        <dbReference type="ChEBI" id="CHEBI:57457"/>
        <dbReference type="ChEBI" id="CHEBI:456216"/>
        <dbReference type="EC" id="6.3.3.2"/>
    </reaction>
</comment>
<comment type="caution">
    <text evidence="6">The sequence shown here is derived from an EMBL/GenBank/DDBJ whole genome shotgun (WGS) entry which is preliminary data.</text>
</comment>
<dbReference type="GO" id="GO:0046872">
    <property type="term" value="F:metal ion binding"/>
    <property type="evidence" value="ECO:0007669"/>
    <property type="project" value="UniProtKB-KW"/>
</dbReference>
<comment type="similarity">
    <text evidence="1 5">Belongs to the 5-formyltetrahydrofolate cyclo-ligase family.</text>
</comment>
<dbReference type="AlphaFoldDB" id="A0A939BW93"/>
<organism evidence="6 7">
    <name type="scientific">Brevibacillus fulvus</name>
    <dbReference type="NCBI Taxonomy" id="1125967"/>
    <lineage>
        <taxon>Bacteria</taxon>
        <taxon>Bacillati</taxon>
        <taxon>Bacillota</taxon>
        <taxon>Bacilli</taxon>
        <taxon>Bacillales</taxon>
        <taxon>Paenibacillaceae</taxon>
        <taxon>Brevibacillus</taxon>
    </lineage>
</organism>
<dbReference type="InterPro" id="IPR037171">
    <property type="entry name" value="NagB/RpiA_transferase-like"/>
</dbReference>
<dbReference type="PANTHER" id="PTHR23407:SF1">
    <property type="entry name" value="5-FORMYLTETRAHYDROFOLATE CYCLO-LIGASE"/>
    <property type="match status" value="1"/>
</dbReference>
<dbReference type="InterPro" id="IPR024185">
    <property type="entry name" value="FTHF_cligase-like_sf"/>
</dbReference>
<feature type="binding site" evidence="4">
    <location>
        <begin position="7"/>
        <end position="11"/>
    </location>
    <ligand>
        <name>ATP</name>
        <dbReference type="ChEBI" id="CHEBI:30616"/>
    </ligand>
</feature>
<keyword evidence="2 4" id="KW-0547">Nucleotide-binding</keyword>
<keyword evidence="5" id="KW-0460">Magnesium</keyword>
<dbReference type="SUPFAM" id="SSF100950">
    <property type="entry name" value="NagB/RpiA/CoA transferase-like"/>
    <property type="match status" value="1"/>
</dbReference>
<dbReference type="Pfam" id="PF01812">
    <property type="entry name" value="5-FTHF_cyc-lig"/>
    <property type="match status" value="1"/>
</dbReference>
<evidence type="ECO:0000256" key="5">
    <source>
        <dbReference type="RuleBase" id="RU361279"/>
    </source>
</evidence>
<keyword evidence="5" id="KW-0479">Metal-binding</keyword>
<comment type="cofactor">
    <cofactor evidence="5">
        <name>Mg(2+)</name>
        <dbReference type="ChEBI" id="CHEBI:18420"/>
    </cofactor>
</comment>
<dbReference type="GO" id="GO:0030272">
    <property type="term" value="F:5-formyltetrahydrofolate cyclo-ligase activity"/>
    <property type="evidence" value="ECO:0007669"/>
    <property type="project" value="UniProtKB-EC"/>
</dbReference>
<evidence type="ECO:0000256" key="4">
    <source>
        <dbReference type="PIRSR" id="PIRSR006806-1"/>
    </source>
</evidence>
<proteinExistence type="inferred from homology"/>